<keyword evidence="1" id="KW-0547">Nucleotide-binding</keyword>
<feature type="domain" description="ABC transporter" evidence="3">
    <location>
        <begin position="3"/>
        <end position="223"/>
    </location>
</feature>
<organism evidence="4 5">
    <name type="scientific">Cellulomonas phragmiteti</name>
    <dbReference type="NCBI Taxonomy" id="478780"/>
    <lineage>
        <taxon>Bacteria</taxon>
        <taxon>Bacillati</taxon>
        <taxon>Actinomycetota</taxon>
        <taxon>Actinomycetes</taxon>
        <taxon>Micrococcales</taxon>
        <taxon>Cellulomonadaceae</taxon>
        <taxon>Cellulomonas</taxon>
    </lineage>
</organism>
<dbReference type="InterPro" id="IPR027417">
    <property type="entry name" value="P-loop_NTPase"/>
</dbReference>
<comment type="caution">
    <text evidence="4">The sequence shown here is derived from an EMBL/GenBank/DDBJ whole genome shotgun (WGS) entry which is preliminary data.</text>
</comment>
<protein>
    <recommendedName>
        <fullName evidence="3">ABC transporter domain-containing protein</fullName>
    </recommendedName>
</protein>
<dbReference type="Gene3D" id="3.40.50.300">
    <property type="entry name" value="P-loop containing nucleotide triphosphate hydrolases"/>
    <property type="match status" value="1"/>
</dbReference>
<keyword evidence="2" id="KW-0067">ATP-binding</keyword>
<dbReference type="RefSeq" id="WP_203675873.1">
    <property type="nucleotide sequence ID" value="NZ_BONP01000030.1"/>
</dbReference>
<dbReference type="EMBL" id="BONP01000030">
    <property type="protein sequence ID" value="GIG41591.1"/>
    <property type="molecule type" value="Genomic_DNA"/>
</dbReference>
<gene>
    <name evidence="4" type="ORF">Cph01nite_33530</name>
</gene>
<dbReference type="PROSITE" id="PS50893">
    <property type="entry name" value="ABC_TRANSPORTER_2"/>
    <property type="match status" value="1"/>
</dbReference>
<dbReference type="PANTHER" id="PTHR24220">
    <property type="entry name" value="IMPORT ATP-BINDING PROTEIN"/>
    <property type="match status" value="1"/>
</dbReference>
<accession>A0ABQ4DQG5</accession>
<dbReference type="SMART" id="SM00382">
    <property type="entry name" value="AAA"/>
    <property type="match status" value="1"/>
</dbReference>
<evidence type="ECO:0000256" key="2">
    <source>
        <dbReference type="ARBA" id="ARBA00022840"/>
    </source>
</evidence>
<dbReference type="InterPro" id="IPR003593">
    <property type="entry name" value="AAA+_ATPase"/>
</dbReference>
<evidence type="ECO:0000259" key="3">
    <source>
        <dbReference type="PROSITE" id="PS50893"/>
    </source>
</evidence>
<dbReference type="SUPFAM" id="SSF52540">
    <property type="entry name" value="P-loop containing nucleoside triphosphate hydrolases"/>
    <property type="match status" value="1"/>
</dbReference>
<sequence>MELTAEDLRVVIDGVPVLDGVDLTCAPGRMTVLVGPSGSGKTTLLNCLGLLQVPSSGRVLVDGTDTTAWRSGRRRRFWRDHSAFVLQDTGIMDEESVALNVTMRAGVLTNRARGDRARMLDALGVAGLAGRQEERAAHLSGGEKHRLAIARAVYKDARVLYVDEPTASLDDANRRTVIDLLVARARAGCTVVVATHDDDVVAAADTQYTVGARRAAVAAAVQP</sequence>
<dbReference type="Proteomes" id="UP000614741">
    <property type="component" value="Unassembled WGS sequence"/>
</dbReference>
<proteinExistence type="predicted"/>
<reference evidence="4 5" key="1">
    <citation type="submission" date="2021-01" db="EMBL/GenBank/DDBJ databases">
        <title>Whole genome shotgun sequence of Cellulomonas phragmiteti NBRC 110785.</title>
        <authorList>
            <person name="Komaki H."/>
            <person name="Tamura T."/>
        </authorList>
    </citation>
    <scope>NUCLEOTIDE SEQUENCE [LARGE SCALE GENOMIC DNA]</scope>
    <source>
        <strain evidence="4 5">NBRC 110785</strain>
    </source>
</reference>
<dbReference type="PANTHER" id="PTHR24220:SF685">
    <property type="entry name" value="ABC TRANSPORTER RELATED"/>
    <property type="match status" value="1"/>
</dbReference>
<evidence type="ECO:0000256" key="1">
    <source>
        <dbReference type="ARBA" id="ARBA00022741"/>
    </source>
</evidence>
<name>A0ABQ4DQG5_9CELL</name>
<evidence type="ECO:0000313" key="5">
    <source>
        <dbReference type="Proteomes" id="UP000614741"/>
    </source>
</evidence>
<evidence type="ECO:0000313" key="4">
    <source>
        <dbReference type="EMBL" id="GIG41591.1"/>
    </source>
</evidence>
<dbReference type="InterPro" id="IPR003439">
    <property type="entry name" value="ABC_transporter-like_ATP-bd"/>
</dbReference>
<keyword evidence="5" id="KW-1185">Reference proteome</keyword>
<dbReference type="InterPro" id="IPR015854">
    <property type="entry name" value="ABC_transpr_LolD-like"/>
</dbReference>
<dbReference type="Pfam" id="PF00005">
    <property type="entry name" value="ABC_tran"/>
    <property type="match status" value="1"/>
</dbReference>